<reference evidence="4" key="1">
    <citation type="submission" date="2017-09" db="EMBL/GenBank/DDBJ databases">
        <authorList>
            <person name="Varghese N."/>
            <person name="Submissions S."/>
        </authorList>
    </citation>
    <scope>NUCLEOTIDE SEQUENCE [LARGE SCALE GENOMIC DNA]</scope>
    <source>
        <strain evidence="4">DSM 29961</strain>
    </source>
</reference>
<dbReference type="GO" id="GO:0016491">
    <property type="term" value="F:oxidoreductase activity"/>
    <property type="evidence" value="ECO:0007669"/>
    <property type="project" value="InterPro"/>
</dbReference>
<evidence type="ECO:0000259" key="2">
    <source>
        <dbReference type="Pfam" id="PF09995"/>
    </source>
</evidence>
<dbReference type="Proteomes" id="UP000219452">
    <property type="component" value="Unassembled WGS sequence"/>
</dbReference>
<evidence type="ECO:0000313" key="3">
    <source>
        <dbReference type="EMBL" id="SOD98039.1"/>
    </source>
</evidence>
<proteinExistence type="predicted"/>
<organism evidence="3 4">
    <name type="scientific">Spirosoma fluviale</name>
    <dbReference type="NCBI Taxonomy" id="1597977"/>
    <lineage>
        <taxon>Bacteria</taxon>
        <taxon>Pseudomonadati</taxon>
        <taxon>Bacteroidota</taxon>
        <taxon>Cytophagia</taxon>
        <taxon>Cytophagales</taxon>
        <taxon>Cytophagaceae</taxon>
        <taxon>Spirosoma</taxon>
    </lineage>
</organism>
<dbReference type="EMBL" id="OCNH01000007">
    <property type="protein sequence ID" value="SOD98039.1"/>
    <property type="molecule type" value="Genomic_DNA"/>
</dbReference>
<dbReference type="AlphaFoldDB" id="A0A286GSJ2"/>
<evidence type="ECO:0000256" key="1">
    <source>
        <dbReference type="SAM" id="MobiDB-lite"/>
    </source>
</evidence>
<dbReference type="PANTHER" id="PTHR37539">
    <property type="entry name" value="SECRETED PROTEIN-RELATED"/>
    <property type="match status" value="1"/>
</dbReference>
<name>A0A286GSJ2_9BACT</name>
<evidence type="ECO:0000313" key="4">
    <source>
        <dbReference type="Proteomes" id="UP000219452"/>
    </source>
</evidence>
<accession>A0A286GSJ2</accession>
<dbReference type="OrthoDB" id="6072815at2"/>
<dbReference type="InterPro" id="IPR018713">
    <property type="entry name" value="MPAB/Lcp_cat_dom"/>
</dbReference>
<dbReference type="InterPro" id="IPR037473">
    <property type="entry name" value="Lcp-like"/>
</dbReference>
<sequence>MPTAIKPSRPFSNTLLDKYRQQGDTPADAAIAAVVEASGPMGLRSLMQWLGDTGDFSTDNQHPAIQTFFAEYGALPDWAEPDRMKRGMAFFKKYAQQIGLTLGFFSLPYSYLGAHGAQVLWLTERIKNDTARRLQETGEWVFAVNNAKEWPFNAQVTNPNGATAIRRTQKIRLIHAGARWFSLHSNRWNMDWGYPVNQEDMAGTSLSFSYIVLQGLRKAKVTMTEQEEEDYLHHINVVGYLNGVAEELIPTNMREAYNLGTAIARRQFAPSEAGVGLTRSLLNAIATAASSSQFTPNGPAQSATPARQGTIGPETIRNLAAGEMRFFMGDEYADWLGIPNVPVEKRLAGLLNRLPIFQRQLLSL</sequence>
<dbReference type="RefSeq" id="WP_097131117.1">
    <property type="nucleotide sequence ID" value="NZ_OCNH01000007.1"/>
</dbReference>
<dbReference type="PANTHER" id="PTHR37539:SF1">
    <property type="entry name" value="ER-BOUND OXYGENASE MPAB_MPAB'_RUBBER OXYGENASE CATALYTIC DOMAIN-CONTAINING PROTEIN"/>
    <property type="match status" value="1"/>
</dbReference>
<feature type="region of interest" description="Disordered" evidence="1">
    <location>
        <begin position="291"/>
        <end position="312"/>
    </location>
</feature>
<dbReference type="Pfam" id="PF09995">
    <property type="entry name" value="MPAB_Lcp_cat"/>
    <property type="match status" value="1"/>
</dbReference>
<feature type="compositionally biased region" description="Polar residues" evidence="1">
    <location>
        <begin position="291"/>
        <end position="307"/>
    </location>
</feature>
<gene>
    <name evidence="3" type="ORF">SAMN06269250_6006</name>
</gene>
<feature type="domain" description="ER-bound oxygenase mpaB/mpaB'/Rubber oxygenase catalytic" evidence="2">
    <location>
        <begin position="125"/>
        <end position="341"/>
    </location>
</feature>
<protein>
    <recommendedName>
        <fullName evidence="2">ER-bound oxygenase mpaB/mpaB'/Rubber oxygenase catalytic domain-containing protein</fullName>
    </recommendedName>
</protein>
<keyword evidence="4" id="KW-1185">Reference proteome</keyword>